<evidence type="ECO:0000313" key="1">
    <source>
        <dbReference type="EMBL" id="GBR76936.1"/>
    </source>
</evidence>
<sequence>MCGKTHGKVARKGLGVKAERDEVESLILLNNRAQAAAQAAQPNGIPPGVSPEQVQVFVRAALNAQAEAVSAQRGWWGEMFVKYPQLPRGENVYVDFDTGEFYLNENEKH</sequence>
<name>A0A388TIA2_9BACT</name>
<dbReference type="AlphaFoldDB" id="A0A388TIA2"/>
<protein>
    <submittedName>
        <fullName evidence="1">Uncharacterized protein</fullName>
    </submittedName>
</protein>
<keyword evidence="2" id="KW-1185">Reference proteome</keyword>
<dbReference type="EMBL" id="BGZO01000067">
    <property type="protein sequence ID" value="GBR76936.1"/>
    <property type="molecule type" value="Genomic_DNA"/>
</dbReference>
<reference evidence="1 2" key="1">
    <citation type="journal article" date="2019" name="ISME J.">
        <title>Genome analyses of uncultured TG2/ZB3 bacteria in 'Margulisbacteria' specifically attached to ectosymbiotic spirochetes of protists in the termite gut.</title>
        <authorList>
            <person name="Utami Y.D."/>
            <person name="Kuwahara H."/>
            <person name="Igai K."/>
            <person name="Murakami T."/>
            <person name="Sugaya K."/>
            <person name="Morikawa T."/>
            <person name="Nagura Y."/>
            <person name="Yuki M."/>
            <person name="Deevong P."/>
            <person name="Inoue T."/>
            <person name="Kihara K."/>
            <person name="Lo N."/>
            <person name="Yamada A."/>
            <person name="Ohkuma M."/>
            <person name="Hongoh Y."/>
        </authorList>
    </citation>
    <scope>NUCLEOTIDE SEQUENCE [LARGE SCALE GENOMIC DNA]</scope>
    <source>
        <strain evidence="1">NkOx7-02</strain>
    </source>
</reference>
<dbReference type="Proteomes" id="UP000275925">
    <property type="component" value="Unassembled WGS sequence"/>
</dbReference>
<evidence type="ECO:0000313" key="2">
    <source>
        <dbReference type="Proteomes" id="UP000275925"/>
    </source>
</evidence>
<comment type="caution">
    <text evidence="1">The sequence shown here is derived from an EMBL/GenBank/DDBJ whole genome shotgun (WGS) entry which is preliminary data.</text>
</comment>
<accession>A0A388TIA2</accession>
<organism evidence="1 2">
    <name type="scientific">Candidatus Termititenax persephonae</name>
    <dbReference type="NCBI Taxonomy" id="2218525"/>
    <lineage>
        <taxon>Bacteria</taxon>
        <taxon>Bacillati</taxon>
        <taxon>Candidatus Margulisiibacteriota</taxon>
        <taxon>Candidatus Termititenacia</taxon>
        <taxon>Candidatus Termititenacales</taxon>
        <taxon>Candidatus Termititenacaceae</taxon>
        <taxon>Candidatus Termititenax</taxon>
    </lineage>
</organism>
<proteinExistence type="predicted"/>
<gene>
    <name evidence="1" type="ORF">NO2_1408</name>
</gene>